<dbReference type="GO" id="GO:0005829">
    <property type="term" value="C:cytosol"/>
    <property type="evidence" value="ECO:0007669"/>
    <property type="project" value="TreeGrafter"/>
</dbReference>
<organism evidence="14 15">
    <name type="scientific">Nocardioides baekrokdamisoli</name>
    <dbReference type="NCBI Taxonomy" id="1804624"/>
    <lineage>
        <taxon>Bacteria</taxon>
        <taxon>Bacillati</taxon>
        <taxon>Actinomycetota</taxon>
        <taxon>Actinomycetes</taxon>
        <taxon>Propionibacteriales</taxon>
        <taxon>Nocardioidaceae</taxon>
        <taxon>Nocardioides</taxon>
    </lineage>
</organism>
<keyword evidence="4 11" id="KW-0808">Transferase</keyword>
<name>A0A3G9IJ37_9ACTN</name>
<comment type="catalytic activity">
    <reaction evidence="10">
        <text>glycerol + ATP = sn-glycerol 3-phosphate + ADP + H(+)</text>
        <dbReference type="Rhea" id="RHEA:21644"/>
        <dbReference type="ChEBI" id="CHEBI:15378"/>
        <dbReference type="ChEBI" id="CHEBI:17754"/>
        <dbReference type="ChEBI" id="CHEBI:30616"/>
        <dbReference type="ChEBI" id="CHEBI:57597"/>
        <dbReference type="ChEBI" id="CHEBI:456216"/>
        <dbReference type="EC" id="2.7.1.30"/>
    </reaction>
</comment>
<feature type="domain" description="Carbohydrate kinase FGGY C-terminal" evidence="13">
    <location>
        <begin position="277"/>
        <end position="459"/>
    </location>
</feature>
<keyword evidence="7" id="KW-0319">Glycerol metabolism</keyword>
<dbReference type="GO" id="GO:0004370">
    <property type="term" value="F:glycerol kinase activity"/>
    <property type="evidence" value="ECO:0007669"/>
    <property type="project" value="UniProtKB-EC"/>
</dbReference>
<evidence type="ECO:0000313" key="15">
    <source>
        <dbReference type="Proteomes" id="UP000271573"/>
    </source>
</evidence>
<dbReference type="Gene3D" id="3.30.420.40">
    <property type="match status" value="2"/>
</dbReference>
<dbReference type="EMBL" id="AP019307">
    <property type="protein sequence ID" value="BBH18306.1"/>
    <property type="molecule type" value="Genomic_DNA"/>
</dbReference>
<evidence type="ECO:0000256" key="11">
    <source>
        <dbReference type="RuleBase" id="RU003733"/>
    </source>
</evidence>
<evidence type="ECO:0000259" key="12">
    <source>
        <dbReference type="Pfam" id="PF00370"/>
    </source>
</evidence>
<dbReference type="NCBIfam" id="NF000756">
    <property type="entry name" value="PRK00047.1"/>
    <property type="match status" value="1"/>
</dbReference>
<evidence type="ECO:0000256" key="5">
    <source>
        <dbReference type="ARBA" id="ARBA00022741"/>
    </source>
</evidence>
<dbReference type="GO" id="GO:0005524">
    <property type="term" value="F:ATP binding"/>
    <property type="evidence" value="ECO:0007669"/>
    <property type="project" value="UniProtKB-KW"/>
</dbReference>
<dbReference type="KEGG" id="nbe:Back2_25930"/>
<dbReference type="InterPro" id="IPR018485">
    <property type="entry name" value="FGGY_C"/>
</dbReference>
<dbReference type="Pfam" id="PF00370">
    <property type="entry name" value="FGGY_N"/>
    <property type="match status" value="1"/>
</dbReference>
<dbReference type="Pfam" id="PF02782">
    <property type="entry name" value="FGGY_C"/>
    <property type="match status" value="1"/>
</dbReference>
<dbReference type="FunFam" id="3.30.420.40:FF:000007">
    <property type="entry name" value="Glycerol kinase"/>
    <property type="match status" value="1"/>
</dbReference>
<gene>
    <name evidence="14" type="primary">glpK</name>
    <name evidence="14" type="ORF">Back2_25930</name>
</gene>
<evidence type="ECO:0000256" key="3">
    <source>
        <dbReference type="ARBA" id="ARBA00012099"/>
    </source>
</evidence>
<keyword evidence="5" id="KW-0547">Nucleotide-binding</keyword>
<proteinExistence type="inferred from homology"/>
<evidence type="ECO:0000259" key="13">
    <source>
        <dbReference type="Pfam" id="PF02782"/>
    </source>
</evidence>
<comment type="similarity">
    <text evidence="2 11">Belongs to the FGGY kinase family.</text>
</comment>
<reference evidence="14 15" key="1">
    <citation type="submission" date="2018-11" db="EMBL/GenBank/DDBJ databases">
        <title>Complete genome sequence of Nocardioides baekrokdamisoli strain KCTC 39748.</title>
        <authorList>
            <person name="Kang S.W."/>
            <person name="Lee K.C."/>
            <person name="Kim K.K."/>
            <person name="Kim J.S."/>
            <person name="Kim D.S."/>
            <person name="Ko S.H."/>
            <person name="Yang S.H."/>
            <person name="Shin Y.K."/>
            <person name="Lee J.S."/>
        </authorList>
    </citation>
    <scope>NUCLEOTIDE SEQUENCE [LARGE SCALE GENOMIC DNA]</scope>
    <source>
        <strain evidence="14 15">KCTC 39748</strain>
    </source>
</reference>
<evidence type="ECO:0000256" key="6">
    <source>
        <dbReference type="ARBA" id="ARBA00022777"/>
    </source>
</evidence>
<dbReference type="GO" id="GO:0019563">
    <property type="term" value="P:glycerol catabolic process"/>
    <property type="evidence" value="ECO:0007669"/>
    <property type="project" value="TreeGrafter"/>
</dbReference>
<dbReference type="PANTHER" id="PTHR10196:SF69">
    <property type="entry name" value="GLYCEROL KINASE"/>
    <property type="match status" value="1"/>
</dbReference>
<dbReference type="InterPro" id="IPR018483">
    <property type="entry name" value="Carb_kinase_FGGY_CS"/>
</dbReference>
<evidence type="ECO:0000256" key="10">
    <source>
        <dbReference type="ARBA" id="ARBA00052101"/>
    </source>
</evidence>
<protein>
    <recommendedName>
        <fullName evidence="3">glycerol kinase</fullName>
        <ecNumber evidence="3">2.7.1.30</ecNumber>
    </recommendedName>
    <alternativeName>
        <fullName evidence="9">ATP:glycerol 3-phosphotransferase</fullName>
    </alternativeName>
</protein>
<dbReference type="EC" id="2.7.1.30" evidence="3"/>
<keyword evidence="6 11" id="KW-0418">Kinase</keyword>
<dbReference type="AlphaFoldDB" id="A0A3G9IJ37"/>
<accession>A0A3G9IJ37</accession>
<dbReference type="InterPro" id="IPR000577">
    <property type="entry name" value="Carb_kinase_FGGY"/>
</dbReference>
<feature type="domain" description="Carbohydrate kinase FGGY N-terminal" evidence="12">
    <location>
        <begin position="24"/>
        <end position="267"/>
    </location>
</feature>
<evidence type="ECO:0000256" key="2">
    <source>
        <dbReference type="ARBA" id="ARBA00009156"/>
    </source>
</evidence>
<evidence type="ECO:0000256" key="8">
    <source>
        <dbReference type="ARBA" id="ARBA00022840"/>
    </source>
</evidence>
<dbReference type="InterPro" id="IPR043129">
    <property type="entry name" value="ATPase_NBD"/>
</dbReference>
<dbReference type="PANTHER" id="PTHR10196">
    <property type="entry name" value="SUGAR KINASE"/>
    <property type="match status" value="1"/>
</dbReference>
<evidence type="ECO:0000256" key="7">
    <source>
        <dbReference type="ARBA" id="ARBA00022798"/>
    </source>
</evidence>
<dbReference type="SUPFAM" id="SSF53067">
    <property type="entry name" value="Actin-like ATPase domain"/>
    <property type="match status" value="2"/>
</dbReference>
<keyword evidence="8" id="KW-0067">ATP-binding</keyword>
<evidence type="ECO:0000256" key="9">
    <source>
        <dbReference type="ARBA" id="ARBA00043149"/>
    </source>
</evidence>
<sequence>MDTTARTTNVCEVSTSTSSARSTVLSIDAGTTGVTALVVSDDGQIIARGYQEFPQHFPQPGWVEHVPEEIWQATLEACRAALKGIDRSSLAGIGITNQRETIVLWDRETLGSPRRAIVWQDRRTAAYCAENKAHEARVSEITGLRLDPYFSATKLAWLRENEPHTWALVESGRYAVGTVDSYLIARMTRGTWHVTDASNASRTLLFDLHTGAWSPELCDLFGVPADALPDVVANWGTTHLVTDPRSFLDLSLPIAGMAGDQQAALFGQTCFEAGEVKCTYGTGSFILTNTGSQAIRSDAGLLTTVAWRSPDGAHTYAQEGAIFVTGAAVQWLRDGLQIVGSAAETAAVAATVTSTDGVVFVPALTGLGAPHWDPDARGLIIGLTRGTTRAHIVRATLEAIAYEVRDVLETMPALTALKVDGGAAANDFLCQLQADQAGVTVSRPRFVETTGLGAAFLAGLGTGVWNSFDEIRQTWSLDRSFTPAGADDVAYAQWKKAVERSKAWA</sequence>
<dbReference type="PROSITE" id="PS00933">
    <property type="entry name" value="FGGY_KINASES_1"/>
    <property type="match status" value="1"/>
</dbReference>
<evidence type="ECO:0000256" key="4">
    <source>
        <dbReference type="ARBA" id="ARBA00022679"/>
    </source>
</evidence>
<evidence type="ECO:0000256" key="1">
    <source>
        <dbReference type="ARBA" id="ARBA00005190"/>
    </source>
</evidence>
<keyword evidence="15" id="KW-1185">Reference proteome</keyword>
<dbReference type="PIRSF" id="PIRSF000538">
    <property type="entry name" value="GlpK"/>
    <property type="match status" value="1"/>
</dbReference>
<comment type="pathway">
    <text evidence="1">Polyol metabolism; glycerol degradation via glycerol kinase pathway; sn-glycerol 3-phosphate from glycerol: step 1/1.</text>
</comment>
<dbReference type="InterPro" id="IPR018484">
    <property type="entry name" value="FGGY_N"/>
</dbReference>
<dbReference type="PROSITE" id="PS00445">
    <property type="entry name" value="FGGY_KINASES_2"/>
    <property type="match status" value="1"/>
</dbReference>
<evidence type="ECO:0000313" key="14">
    <source>
        <dbReference type="EMBL" id="BBH18306.1"/>
    </source>
</evidence>
<dbReference type="CDD" id="cd07786">
    <property type="entry name" value="FGGY_EcGK_like"/>
    <property type="match status" value="1"/>
</dbReference>
<dbReference type="Proteomes" id="UP000271573">
    <property type="component" value="Chromosome"/>
</dbReference>